<evidence type="ECO:0000256" key="5">
    <source>
        <dbReference type="RuleBase" id="RU003792"/>
    </source>
</evidence>
<dbReference type="EC" id="5.4.99.12" evidence="5"/>
<organism evidence="7 8">
    <name type="scientific">Apatococcus fuscideae</name>
    <dbReference type="NCBI Taxonomy" id="2026836"/>
    <lineage>
        <taxon>Eukaryota</taxon>
        <taxon>Viridiplantae</taxon>
        <taxon>Chlorophyta</taxon>
        <taxon>core chlorophytes</taxon>
        <taxon>Trebouxiophyceae</taxon>
        <taxon>Chlorellales</taxon>
        <taxon>Chlorellaceae</taxon>
        <taxon>Apatococcus</taxon>
    </lineage>
</organism>
<dbReference type="FunFam" id="3.30.70.580:FF:000002">
    <property type="entry name" value="tRNA pseudouridine synthase"/>
    <property type="match status" value="1"/>
</dbReference>
<evidence type="ECO:0000313" key="7">
    <source>
        <dbReference type="EMBL" id="KAK9868395.1"/>
    </source>
</evidence>
<comment type="catalytic activity">
    <reaction evidence="5">
        <text>uridine(38/39/40) in tRNA = pseudouridine(38/39/40) in tRNA</text>
        <dbReference type="Rhea" id="RHEA:22376"/>
        <dbReference type="Rhea" id="RHEA-COMP:10085"/>
        <dbReference type="Rhea" id="RHEA-COMP:10087"/>
        <dbReference type="ChEBI" id="CHEBI:65314"/>
        <dbReference type="ChEBI" id="CHEBI:65315"/>
        <dbReference type="EC" id="5.4.99.12"/>
    </reaction>
</comment>
<dbReference type="InterPro" id="IPR020094">
    <property type="entry name" value="TruA/RsuA/RluB/E/F_N"/>
</dbReference>
<dbReference type="GO" id="GO:1990481">
    <property type="term" value="P:mRNA pseudouridine synthesis"/>
    <property type="evidence" value="ECO:0007669"/>
    <property type="project" value="TreeGrafter"/>
</dbReference>
<dbReference type="GO" id="GO:0160147">
    <property type="term" value="F:tRNA pseudouridine(38-40) synthase activity"/>
    <property type="evidence" value="ECO:0007669"/>
    <property type="project" value="UniProtKB-EC"/>
</dbReference>
<sequence>MYIGYVGTGFSGLQVQPDQPDSITVESVLQAALTKAELISQSNSVSLTKVGWSRSSRTDKGVHSICTIISFKMELSLEAAASFGDEGLKVAARTNEFLPEQVRVFAVHSANRSFNARSYCVQRTYHYYMPASVLGLQGNGCREDDQVLSRLRACLKTFEGSRAFHNYTKRRLYRLPVRPPKPAQAAGDSDNTPIGASAVVPSSQDQRALQFSYQDDWGPGDKLGSAHYRIIREVAASDILQLTPGGTPCIRLTFCANSFVLHQIRHMVATAAAVALGSIPMEFVEASLSPCCRTITPISPPQTLVLVDAKNSCFPMSEERLELQQGGKAAQERFYSKTVQPALSSMLESSEWSLWRSELARITYSNEAMEVLLSQHQAWVAAKPVPPTHGQLPQPA</sequence>
<dbReference type="GO" id="GO:0005634">
    <property type="term" value="C:nucleus"/>
    <property type="evidence" value="ECO:0007669"/>
    <property type="project" value="TreeGrafter"/>
</dbReference>
<keyword evidence="8" id="KW-1185">Reference proteome</keyword>
<accession>A0AAW1THY7</accession>
<evidence type="ECO:0000259" key="6">
    <source>
        <dbReference type="Pfam" id="PF01416"/>
    </source>
</evidence>
<gene>
    <name evidence="7" type="ORF">WJX84_008447</name>
</gene>
<dbReference type="InterPro" id="IPR020095">
    <property type="entry name" value="PsdUridine_synth_TruA_C"/>
</dbReference>
<dbReference type="SUPFAM" id="SSF55120">
    <property type="entry name" value="Pseudouridine synthase"/>
    <property type="match status" value="1"/>
</dbReference>
<dbReference type="Gene3D" id="3.30.70.580">
    <property type="entry name" value="Pseudouridine synthase I, catalytic domain, N-terminal subdomain"/>
    <property type="match status" value="1"/>
</dbReference>
<name>A0AAW1THY7_9CHLO</name>
<reference evidence="7 8" key="1">
    <citation type="journal article" date="2024" name="Nat. Commun.">
        <title>Phylogenomics reveals the evolutionary origins of lichenization in chlorophyte algae.</title>
        <authorList>
            <person name="Puginier C."/>
            <person name="Libourel C."/>
            <person name="Otte J."/>
            <person name="Skaloud P."/>
            <person name="Haon M."/>
            <person name="Grisel S."/>
            <person name="Petersen M."/>
            <person name="Berrin J.G."/>
            <person name="Delaux P.M."/>
            <person name="Dal Grande F."/>
            <person name="Keller J."/>
        </authorList>
    </citation>
    <scope>NUCLEOTIDE SEQUENCE [LARGE SCALE GENOMIC DNA]</scope>
    <source>
        <strain evidence="7 8">SAG 2523</strain>
    </source>
</reference>
<comment type="similarity">
    <text evidence="1 5">Belongs to the tRNA pseudouridine synthase TruA family.</text>
</comment>
<keyword evidence="2 5" id="KW-0819">tRNA processing</keyword>
<keyword evidence="3 5" id="KW-0413">Isomerase</keyword>
<dbReference type="PANTHER" id="PTHR11142:SF9">
    <property type="entry name" value="TRNA PSEUDOURIDINE SYNTHASE-RELATED"/>
    <property type="match status" value="1"/>
</dbReference>
<dbReference type="GO" id="GO:0031119">
    <property type="term" value="P:tRNA pseudouridine synthesis"/>
    <property type="evidence" value="ECO:0007669"/>
    <property type="project" value="TreeGrafter"/>
</dbReference>
<dbReference type="GO" id="GO:0003723">
    <property type="term" value="F:RNA binding"/>
    <property type="evidence" value="ECO:0007669"/>
    <property type="project" value="InterPro"/>
</dbReference>
<dbReference type="InterPro" id="IPR020097">
    <property type="entry name" value="PsdUridine_synth_TruA_a/b_dom"/>
</dbReference>
<comment type="catalytic activity">
    <reaction evidence="4">
        <text>a uridine in tRNA = a pseudouridine in tRNA</text>
        <dbReference type="Rhea" id="RHEA:54572"/>
        <dbReference type="Rhea" id="RHEA-COMP:13339"/>
        <dbReference type="Rhea" id="RHEA-COMP:13934"/>
        <dbReference type="ChEBI" id="CHEBI:65314"/>
        <dbReference type="ChEBI" id="CHEBI:65315"/>
    </reaction>
</comment>
<protein>
    <recommendedName>
        <fullName evidence="5">tRNA pseudouridine synthase</fullName>
        <ecNumber evidence="5">5.4.99.12</ecNumber>
    </recommendedName>
</protein>
<proteinExistence type="inferred from homology"/>
<dbReference type="EMBL" id="JALJOV010000031">
    <property type="protein sequence ID" value="KAK9868395.1"/>
    <property type="molecule type" value="Genomic_DNA"/>
</dbReference>
<evidence type="ECO:0000256" key="3">
    <source>
        <dbReference type="ARBA" id="ARBA00023235"/>
    </source>
</evidence>
<evidence type="ECO:0000256" key="2">
    <source>
        <dbReference type="ARBA" id="ARBA00022694"/>
    </source>
</evidence>
<dbReference type="Proteomes" id="UP001485043">
    <property type="component" value="Unassembled WGS sequence"/>
</dbReference>
<comment type="caution">
    <text evidence="7">The sequence shown here is derived from an EMBL/GenBank/DDBJ whole genome shotgun (WGS) entry which is preliminary data.</text>
</comment>
<feature type="domain" description="Pseudouridine synthase I TruA alpha/beta" evidence="6">
    <location>
        <begin position="228"/>
        <end position="309"/>
    </location>
</feature>
<dbReference type="Gene3D" id="3.30.70.660">
    <property type="entry name" value="Pseudouridine synthase I, catalytic domain, C-terminal subdomain"/>
    <property type="match status" value="1"/>
</dbReference>
<dbReference type="PANTHER" id="PTHR11142">
    <property type="entry name" value="PSEUDOURIDYLATE SYNTHASE"/>
    <property type="match status" value="1"/>
</dbReference>
<dbReference type="InterPro" id="IPR020103">
    <property type="entry name" value="PsdUridine_synth_cat_dom_sf"/>
</dbReference>
<evidence type="ECO:0000313" key="8">
    <source>
        <dbReference type="Proteomes" id="UP001485043"/>
    </source>
</evidence>
<evidence type="ECO:0000256" key="1">
    <source>
        <dbReference type="ARBA" id="ARBA00009375"/>
    </source>
</evidence>
<dbReference type="Pfam" id="PF01416">
    <property type="entry name" value="PseudoU_synth_1"/>
    <property type="match status" value="1"/>
</dbReference>
<dbReference type="InterPro" id="IPR001406">
    <property type="entry name" value="PsdUridine_synth_TruA"/>
</dbReference>
<dbReference type="AlphaFoldDB" id="A0AAW1THY7"/>
<evidence type="ECO:0000256" key="4">
    <source>
        <dbReference type="ARBA" id="ARBA00036943"/>
    </source>
</evidence>